<evidence type="ECO:0000256" key="4">
    <source>
        <dbReference type="ARBA" id="ARBA00022692"/>
    </source>
</evidence>
<keyword evidence="3" id="KW-1003">Cell membrane</keyword>
<dbReference type="Gene3D" id="1.10.3720.10">
    <property type="entry name" value="MetI-like"/>
    <property type="match status" value="1"/>
</dbReference>
<proteinExistence type="inferred from homology"/>
<dbReference type="InterPro" id="IPR000515">
    <property type="entry name" value="MetI-like"/>
</dbReference>
<feature type="domain" description="ABC transmembrane type-1" evidence="8">
    <location>
        <begin position="80"/>
        <end position="293"/>
    </location>
</feature>
<dbReference type="Pfam" id="PF00528">
    <property type="entry name" value="BPD_transp_1"/>
    <property type="match status" value="1"/>
</dbReference>
<dbReference type="Proteomes" id="UP000885660">
    <property type="component" value="Unassembled WGS sequence"/>
</dbReference>
<feature type="transmembrane region" description="Helical" evidence="7">
    <location>
        <begin position="16"/>
        <end position="38"/>
    </location>
</feature>
<evidence type="ECO:0000256" key="2">
    <source>
        <dbReference type="ARBA" id="ARBA00022448"/>
    </source>
</evidence>
<dbReference type="EMBL" id="DRBC01000046">
    <property type="protein sequence ID" value="HDN84268.1"/>
    <property type="molecule type" value="Genomic_DNA"/>
</dbReference>
<sequence>MFAQGSKKSIQISKNAMGYLFVSPLIIGLGLFMAYPLLDSIRMSFFKIELMNIRLATFIGIKNFVRMFTSTEPSFWGDTMRITVIFVGACVVLQVGIGLGLALLLNFKWLKGRIIFRNIFLLPWITAGVICGYSWRFVYNSSTGVLNYLLSLVGIAPQAWLSNPNLVMLSIIIANIWKGTTYSVLIQTAGLQSIPDEIYEAAYTDGASPWQSLIHITLPLLAPFLFINLLTETGDTFNAFDRIYAMTRGGPLHSTEILSIYTYRQAFVHGDLGIGAAAGLFQIIIGLILAIIYLKAFRLRAY</sequence>
<feature type="transmembrane region" description="Helical" evidence="7">
    <location>
        <begin position="119"/>
        <end position="139"/>
    </location>
</feature>
<evidence type="ECO:0000256" key="1">
    <source>
        <dbReference type="ARBA" id="ARBA00004651"/>
    </source>
</evidence>
<dbReference type="InterPro" id="IPR035906">
    <property type="entry name" value="MetI-like_sf"/>
</dbReference>
<protein>
    <submittedName>
        <fullName evidence="9">Sugar ABC transporter permease</fullName>
    </submittedName>
</protein>
<evidence type="ECO:0000256" key="5">
    <source>
        <dbReference type="ARBA" id="ARBA00022989"/>
    </source>
</evidence>
<comment type="subcellular location">
    <subcellularLocation>
        <location evidence="1 7">Cell membrane</location>
        <topology evidence="1 7">Multi-pass membrane protein</topology>
    </subcellularLocation>
</comment>
<evidence type="ECO:0000259" key="8">
    <source>
        <dbReference type="PROSITE" id="PS50928"/>
    </source>
</evidence>
<feature type="transmembrane region" description="Helical" evidence="7">
    <location>
        <begin position="159"/>
        <end position="177"/>
    </location>
</feature>
<dbReference type="GO" id="GO:0055085">
    <property type="term" value="P:transmembrane transport"/>
    <property type="evidence" value="ECO:0007669"/>
    <property type="project" value="InterPro"/>
</dbReference>
<reference evidence="9" key="1">
    <citation type="journal article" date="2020" name="mSystems">
        <title>Genome- and Community-Level Interaction Insights into Carbon Utilization and Element Cycling Functions of Hydrothermarchaeota in Hydrothermal Sediment.</title>
        <authorList>
            <person name="Zhou Z."/>
            <person name="Liu Y."/>
            <person name="Xu W."/>
            <person name="Pan J."/>
            <person name="Luo Z.H."/>
            <person name="Li M."/>
        </authorList>
    </citation>
    <scope>NUCLEOTIDE SEQUENCE [LARGE SCALE GENOMIC DNA]</scope>
    <source>
        <strain evidence="9">HyVt-219</strain>
    </source>
</reference>
<keyword evidence="5 7" id="KW-1133">Transmembrane helix</keyword>
<dbReference type="PROSITE" id="PS50928">
    <property type="entry name" value="ABC_TM1"/>
    <property type="match status" value="1"/>
</dbReference>
<feature type="transmembrane region" description="Helical" evidence="7">
    <location>
        <begin position="272"/>
        <end position="294"/>
    </location>
</feature>
<dbReference type="CDD" id="cd06261">
    <property type="entry name" value="TM_PBP2"/>
    <property type="match status" value="1"/>
</dbReference>
<name>A0A7V0MZ81_UNCAE</name>
<comment type="similarity">
    <text evidence="7">Belongs to the binding-protein-dependent transport system permease family.</text>
</comment>
<feature type="transmembrane region" description="Helical" evidence="7">
    <location>
        <begin position="213"/>
        <end position="231"/>
    </location>
</feature>
<keyword evidence="2 7" id="KW-0813">Transport</keyword>
<accession>A0A7V0MZ81</accession>
<dbReference type="PANTHER" id="PTHR30193">
    <property type="entry name" value="ABC TRANSPORTER PERMEASE PROTEIN"/>
    <property type="match status" value="1"/>
</dbReference>
<keyword evidence="6 7" id="KW-0472">Membrane</keyword>
<dbReference type="SUPFAM" id="SSF161098">
    <property type="entry name" value="MetI-like"/>
    <property type="match status" value="1"/>
</dbReference>
<dbReference type="PANTHER" id="PTHR30193:SF37">
    <property type="entry name" value="INNER MEMBRANE ABC TRANSPORTER PERMEASE PROTEIN YCJO"/>
    <property type="match status" value="1"/>
</dbReference>
<feature type="transmembrane region" description="Helical" evidence="7">
    <location>
        <begin position="80"/>
        <end position="107"/>
    </location>
</feature>
<keyword evidence="4 7" id="KW-0812">Transmembrane</keyword>
<dbReference type="InterPro" id="IPR051393">
    <property type="entry name" value="ABC_transporter_permease"/>
</dbReference>
<organism evidence="9">
    <name type="scientific">Aerophobetes bacterium</name>
    <dbReference type="NCBI Taxonomy" id="2030807"/>
    <lineage>
        <taxon>Bacteria</taxon>
        <taxon>Candidatus Aerophobota</taxon>
    </lineage>
</organism>
<dbReference type="AlphaFoldDB" id="A0A7V0MZ81"/>
<comment type="caution">
    <text evidence="9">The sequence shown here is derived from an EMBL/GenBank/DDBJ whole genome shotgun (WGS) entry which is preliminary data.</text>
</comment>
<gene>
    <name evidence="9" type="ORF">ENG47_00745</name>
</gene>
<evidence type="ECO:0000256" key="3">
    <source>
        <dbReference type="ARBA" id="ARBA00022475"/>
    </source>
</evidence>
<evidence type="ECO:0000313" key="9">
    <source>
        <dbReference type="EMBL" id="HDN84268.1"/>
    </source>
</evidence>
<dbReference type="GO" id="GO:0005886">
    <property type="term" value="C:plasma membrane"/>
    <property type="evidence" value="ECO:0007669"/>
    <property type="project" value="UniProtKB-SubCell"/>
</dbReference>
<evidence type="ECO:0000256" key="6">
    <source>
        <dbReference type="ARBA" id="ARBA00023136"/>
    </source>
</evidence>
<evidence type="ECO:0000256" key="7">
    <source>
        <dbReference type="RuleBase" id="RU363032"/>
    </source>
</evidence>